<feature type="domain" description="Response regulatory" evidence="3">
    <location>
        <begin position="5"/>
        <end position="121"/>
    </location>
</feature>
<evidence type="ECO:0000259" key="3">
    <source>
        <dbReference type="PROSITE" id="PS50110"/>
    </source>
</evidence>
<protein>
    <submittedName>
        <fullName evidence="4">Response regulator receiver domain-containing protein</fullName>
    </submittedName>
</protein>
<dbReference type="SMART" id="SM00448">
    <property type="entry name" value="REC"/>
    <property type="match status" value="1"/>
</dbReference>
<gene>
    <name evidence="4" type="ORF">SAMN05421762_0972</name>
</gene>
<organism evidence="4 5">
    <name type="scientific">Pseudooceanicola nitratireducens</name>
    <dbReference type="NCBI Taxonomy" id="517719"/>
    <lineage>
        <taxon>Bacteria</taxon>
        <taxon>Pseudomonadati</taxon>
        <taxon>Pseudomonadota</taxon>
        <taxon>Alphaproteobacteria</taxon>
        <taxon>Rhodobacterales</taxon>
        <taxon>Paracoccaceae</taxon>
        <taxon>Pseudooceanicola</taxon>
    </lineage>
</organism>
<sequence>MGVARIFIADDDEDYLAAFRIGMESIGHKVFSVNSGAQVMDALRDGHYDIVFLDVVMPGGGAISLVHKIRLEYPDVLIVIMTGHSELYNTPVFTEGFRLATARIKKSASLDEIKAMLSSLLMPK</sequence>
<dbReference type="AlphaFoldDB" id="A0A1I1JK58"/>
<dbReference type="PANTHER" id="PTHR44591">
    <property type="entry name" value="STRESS RESPONSE REGULATOR PROTEIN 1"/>
    <property type="match status" value="1"/>
</dbReference>
<evidence type="ECO:0000256" key="1">
    <source>
        <dbReference type="ARBA" id="ARBA00022553"/>
    </source>
</evidence>
<dbReference type="SUPFAM" id="SSF52172">
    <property type="entry name" value="CheY-like"/>
    <property type="match status" value="1"/>
</dbReference>
<dbReference type="Proteomes" id="UP000231644">
    <property type="component" value="Unassembled WGS sequence"/>
</dbReference>
<dbReference type="STRING" id="517719.SAMN05421762_0972"/>
<dbReference type="PROSITE" id="PS50110">
    <property type="entry name" value="RESPONSE_REGULATORY"/>
    <property type="match status" value="1"/>
</dbReference>
<keyword evidence="5" id="KW-1185">Reference proteome</keyword>
<keyword evidence="1 2" id="KW-0597">Phosphoprotein</keyword>
<evidence type="ECO:0000313" key="5">
    <source>
        <dbReference type="Proteomes" id="UP000231644"/>
    </source>
</evidence>
<accession>A0A1I1JK58</accession>
<dbReference type="GO" id="GO:0000160">
    <property type="term" value="P:phosphorelay signal transduction system"/>
    <property type="evidence" value="ECO:0007669"/>
    <property type="project" value="InterPro"/>
</dbReference>
<dbReference type="InterPro" id="IPR001789">
    <property type="entry name" value="Sig_transdc_resp-reg_receiver"/>
</dbReference>
<dbReference type="EMBL" id="FOLX01000001">
    <property type="protein sequence ID" value="SFC45840.1"/>
    <property type="molecule type" value="Genomic_DNA"/>
</dbReference>
<dbReference type="PANTHER" id="PTHR44591:SF3">
    <property type="entry name" value="RESPONSE REGULATORY DOMAIN-CONTAINING PROTEIN"/>
    <property type="match status" value="1"/>
</dbReference>
<evidence type="ECO:0000256" key="2">
    <source>
        <dbReference type="PROSITE-ProRule" id="PRU00169"/>
    </source>
</evidence>
<proteinExistence type="predicted"/>
<dbReference type="Pfam" id="PF00072">
    <property type="entry name" value="Response_reg"/>
    <property type="match status" value="1"/>
</dbReference>
<feature type="modified residue" description="4-aspartylphosphate" evidence="2">
    <location>
        <position position="54"/>
    </location>
</feature>
<reference evidence="4 5" key="1">
    <citation type="submission" date="2016-10" db="EMBL/GenBank/DDBJ databases">
        <authorList>
            <person name="de Groot N.N."/>
        </authorList>
    </citation>
    <scope>NUCLEOTIDE SEQUENCE [LARGE SCALE GENOMIC DNA]</scope>
    <source>
        <strain evidence="4 5">DSM 29619</strain>
    </source>
</reference>
<dbReference type="RefSeq" id="WP_276718882.1">
    <property type="nucleotide sequence ID" value="NZ_CP051251.1"/>
</dbReference>
<dbReference type="CDD" id="cd00156">
    <property type="entry name" value="REC"/>
    <property type="match status" value="1"/>
</dbReference>
<evidence type="ECO:0000313" key="4">
    <source>
        <dbReference type="EMBL" id="SFC45840.1"/>
    </source>
</evidence>
<dbReference type="Gene3D" id="3.40.50.2300">
    <property type="match status" value="1"/>
</dbReference>
<name>A0A1I1JK58_9RHOB</name>
<dbReference type="InterPro" id="IPR050595">
    <property type="entry name" value="Bact_response_regulator"/>
</dbReference>
<dbReference type="InterPro" id="IPR011006">
    <property type="entry name" value="CheY-like_superfamily"/>
</dbReference>